<comment type="similarity">
    <text evidence="2">Belongs to the binding-protein-dependent transport system permease family. FecCD subfamily.</text>
</comment>
<dbReference type="SUPFAM" id="SSF81345">
    <property type="entry name" value="ABC transporter involved in vitamin B12 uptake, BtuC"/>
    <property type="match status" value="1"/>
</dbReference>
<feature type="transmembrane region" description="Helical" evidence="8">
    <location>
        <begin position="168"/>
        <end position="191"/>
    </location>
</feature>
<keyword evidence="3" id="KW-0813">Transport</keyword>
<comment type="subcellular location">
    <subcellularLocation>
        <location evidence="1">Cell membrane</location>
        <topology evidence="1">Multi-pass membrane protein</topology>
    </subcellularLocation>
</comment>
<dbReference type="CDD" id="cd06550">
    <property type="entry name" value="TM_ABC_iron-siderophores_like"/>
    <property type="match status" value="1"/>
</dbReference>
<protein>
    <submittedName>
        <fullName evidence="9">FecCD family ABC transporter permease</fullName>
    </submittedName>
</protein>
<evidence type="ECO:0000256" key="2">
    <source>
        <dbReference type="ARBA" id="ARBA00007935"/>
    </source>
</evidence>
<feature type="transmembrane region" description="Helical" evidence="8">
    <location>
        <begin position="111"/>
        <end position="131"/>
    </location>
</feature>
<evidence type="ECO:0000256" key="5">
    <source>
        <dbReference type="ARBA" id="ARBA00022692"/>
    </source>
</evidence>
<evidence type="ECO:0000256" key="3">
    <source>
        <dbReference type="ARBA" id="ARBA00022448"/>
    </source>
</evidence>
<evidence type="ECO:0000313" key="9">
    <source>
        <dbReference type="EMBL" id="MFC4068671.1"/>
    </source>
</evidence>
<evidence type="ECO:0000256" key="7">
    <source>
        <dbReference type="ARBA" id="ARBA00023136"/>
    </source>
</evidence>
<name>A0ABV8IY51_9ACTN</name>
<feature type="transmembrane region" description="Helical" evidence="8">
    <location>
        <begin position="323"/>
        <end position="344"/>
    </location>
</feature>
<feature type="transmembrane region" description="Helical" evidence="8">
    <location>
        <begin position="211"/>
        <end position="229"/>
    </location>
</feature>
<comment type="caution">
    <text evidence="9">The sequence shown here is derived from an EMBL/GenBank/DDBJ whole genome shotgun (WGS) entry which is preliminary data.</text>
</comment>
<keyword evidence="10" id="KW-1185">Reference proteome</keyword>
<dbReference type="EMBL" id="JBHSBL010000019">
    <property type="protein sequence ID" value="MFC4068671.1"/>
    <property type="molecule type" value="Genomic_DNA"/>
</dbReference>
<proteinExistence type="inferred from homology"/>
<sequence>MSSATITRDVGVADLVRGRTRRARRVRTVVTVLALLVFAVYCVSLMVGKTFYTPGEVWRVIIGEQVRGATFTVGVLRLPRATLAVLTGFSFGIAGAMFQTMLRNALASPDVIGISTGASAAAVWAIVIMKIPSATTVSLLAIGAALITSLTIYLLAYRGGMLGSRLILVGIGIAAMLESIVSYVIIRAASWDLQTAMRWLTGSLNSSSWDQVQPLLGAMIVFVPLLLLLTRNLEQLRLGNDTAAALGVPVERTRLAAIIAATALIAFATAAAGPIAFVAFLSGPIAARLVGSAGSILVPAGLVGALLVLVADLAAQYAFGTRYPVGVITGALGAPYLVFLLIRINRAGGSL</sequence>
<dbReference type="Proteomes" id="UP001595867">
    <property type="component" value="Unassembled WGS sequence"/>
</dbReference>
<keyword evidence="5 8" id="KW-0812">Transmembrane</keyword>
<evidence type="ECO:0000256" key="6">
    <source>
        <dbReference type="ARBA" id="ARBA00022989"/>
    </source>
</evidence>
<dbReference type="Pfam" id="PF01032">
    <property type="entry name" value="FecCD"/>
    <property type="match status" value="1"/>
</dbReference>
<keyword evidence="4" id="KW-1003">Cell membrane</keyword>
<dbReference type="PANTHER" id="PTHR30472">
    <property type="entry name" value="FERRIC ENTEROBACTIN TRANSPORT SYSTEM PERMEASE PROTEIN"/>
    <property type="match status" value="1"/>
</dbReference>
<evidence type="ECO:0000256" key="4">
    <source>
        <dbReference type="ARBA" id="ARBA00022475"/>
    </source>
</evidence>
<feature type="transmembrane region" description="Helical" evidence="8">
    <location>
        <begin position="81"/>
        <end position="99"/>
    </location>
</feature>
<organism evidence="9 10">
    <name type="scientific">Actinoplanes subglobosus</name>
    <dbReference type="NCBI Taxonomy" id="1547892"/>
    <lineage>
        <taxon>Bacteria</taxon>
        <taxon>Bacillati</taxon>
        <taxon>Actinomycetota</taxon>
        <taxon>Actinomycetes</taxon>
        <taxon>Micromonosporales</taxon>
        <taxon>Micromonosporaceae</taxon>
        <taxon>Actinoplanes</taxon>
    </lineage>
</organism>
<dbReference type="Gene3D" id="1.10.3470.10">
    <property type="entry name" value="ABC transporter involved in vitamin B12 uptake, BtuC"/>
    <property type="match status" value="1"/>
</dbReference>
<evidence type="ECO:0000256" key="1">
    <source>
        <dbReference type="ARBA" id="ARBA00004651"/>
    </source>
</evidence>
<dbReference type="InterPro" id="IPR037294">
    <property type="entry name" value="ABC_BtuC-like"/>
</dbReference>
<evidence type="ECO:0000313" key="10">
    <source>
        <dbReference type="Proteomes" id="UP001595867"/>
    </source>
</evidence>
<gene>
    <name evidence="9" type="ORF">ACFO0C_27395</name>
</gene>
<dbReference type="PANTHER" id="PTHR30472:SF24">
    <property type="entry name" value="FERRIC ENTEROBACTIN TRANSPORT SYSTEM PERMEASE PROTEIN FEPG"/>
    <property type="match status" value="1"/>
</dbReference>
<dbReference type="RefSeq" id="WP_378069562.1">
    <property type="nucleotide sequence ID" value="NZ_JBHSBL010000019.1"/>
</dbReference>
<reference evidence="10" key="1">
    <citation type="journal article" date="2019" name="Int. J. Syst. Evol. Microbiol.">
        <title>The Global Catalogue of Microorganisms (GCM) 10K type strain sequencing project: providing services to taxonomists for standard genome sequencing and annotation.</title>
        <authorList>
            <consortium name="The Broad Institute Genomics Platform"/>
            <consortium name="The Broad Institute Genome Sequencing Center for Infectious Disease"/>
            <person name="Wu L."/>
            <person name="Ma J."/>
        </authorList>
    </citation>
    <scope>NUCLEOTIDE SEQUENCE [LARGE SCALE GENOMIC DNA]</scope>
    <source>
        <strain evidence="10">TBRC 5832</strain>
    </source>
</reference>
<keyword evidence="7 8" id="KW-0472">Membrane</keyword>
<evidence type="ECO:0000256" key="8">
    <source>
        <dbReference type="SAM" id="Phobius"/>
    </source>
</evidence>
<feature type="transmembrane region" description="Helical" evidence="8">
    <location>
        <begin position="26"/>
        <end position="47"/>
    </location>
</feature>
<feature type="transmembrane region" description="Helical" evidence="8">
    <location>
        <begin position="285"/>
        <end position="311"/>
    </location>
</feature>
<feature type="transmembrane region" description="Helical" evidence="8">
    <location>
        <begin position="137"/>
        <end position="156"/>
    </location>
</feature>
<accession>A0ABV8IY51</accession>
<feature type="transmembrane region" description="Helical" evidence="8">
    <location>
        <begin position="255"/>
        <end position="279"/>
    </location>
</feature>
<keyword evidence="6 8" id="KW-1133">Transmembrane helix</keyword>
<dbReference type="InterPro" id="IPR000522">
    <property type="entry name" value="ABC_transptr_permease_BtuC"/>
</dbReference>